<name>A0A4U2Y7M0_9BACL</name>
<feature type="transmembrane region" description="Helical" evidence="7">
    <location>
        <begin position="256"/>
        <end position="280"/>
    </location>
</feature>
<comment type="caution">
    <text evidence="9">The sequence shown here is derived from an EMBL/GenBank/DDBJ whole genome shotgun (WGS) entry which is preliminary data.</text>
</comment>
<feature type="transmembrane region" description="Helical" evidence="7">
    <location>
        <begin position="80"/>
        <end position="99"/>
    </location>
</feature>
<proteinExistence type="inferred from homology"/>
<dbReference type="PANTHER" id="PTHR30465:SF44">
    <property type="entry name" value="ABC-TYPE DIPEPTIDE_OLIGOPEPTIDE TRANSPORT SYSTEM, PERMEASE COMPONENT"/>
    <property type="match status" value="1"/>
</dbReference>
<evidence type="ECO:0000256" key="2">
    <source>
        <dbReference type="ARBA" id="ARBA00022448"/>
    </source>
</evidence>
<evidence type="ECO:0000256" key="6">
    <source>
        <dbReference type="ARBA" id="ARBA00023136"/>
    </source>
</evidence>
<evidence type="ECO:0000256" key="7">
    <source>
        <dbReference type="RuleBase" id="RU363032"/>
    </source>
</evidence>
<dbReference type="Gene3D" id="1.10.3720.10">
    <property type="entry name" value="MetI-like"/>
    <property type="match status" value="1"/>
</dbReference>
<gene>
    <name evidence="9" type="ORF">E8L90_14400</name>
</gene>
<dbReference type="SUPFAM" id="SSF161098">
    <property type="entry name" value="MetI-like"/>
    <property type="match status" value="1"/>
</dbReference>
<dbReference type="OrthoDB" id="2958608at2"/>
<dbReference type="PANTHER" id="PTHR30465">
    <property type="entry name" value="INNER MEMBRANE ABC TRANSPORTER"/>
    <property type="match status" value="1"/>
</dbReference>
<organism evidence="9 10">
    <name type="scientific">Brevibacillus antibioticus</name>
    <dbReference type="NCBI Taxonomy" id="2570228"/>
    <lineage>
        <taxon>Bacteria</taxon>
        <taxon>Bacillati</taxon>
        <taxon>Bacillota</taxon>
        <taxon>Bacilli</taxon>
        <taxon>Bacillales</taxon>
        <taxon>Paenibacillaceae</taxon>
        <taxon>Brevibacillus</taxon>
    </lineage>
</organism>
<feature type="transmembrane region" description="Helical" evidence="7">
    <location>
        <begin position="7"/>
        <end position="25"/>
    </location>
</feature>
<keyword evidence="3" id="KW-1003">Cell membrane</keyword>
<evidence type="ECO:0000256" key="1">
    <source>
        <dbReference type="ARBA" id="ARBA00004651"/>
    </source>
</evidence>
<dbReference type="InterPro" id="IPR035906">
    <property type="entry name" value="MetI-like_sf"/>
</dbReference>
<comment type="similarity">
    <text evidence="7">Belongs to the binding-protein-dependent transport system permease family.</text>
</comment>
<dbReference type="PROSITE" id="PS50928">
    <property type="entry name" value="ABC_TM1"/>
    <property type="match status" value="1"/>
</dbReference>
<evidence type="ECO:0000313" key="9">
    <source>
        <dbReference type="EMBL" id="TKI56559.1"/>
    </source>
</evidence>
<dbReference type="RefSeq" id="WP_137029992.1">
    <property type="nucleotide sequence ID" value="NZ_SZNK01000001.1"/>
</dbReference>
<evidence type="ECO:0000256" key="3">
    <source>
        <dbReference type="ARBA" id="ARBA00022475"/>
    </source>
</evidence>
<keyword evidence="6 7" id="KW-0472">Membrane</keyword>
<feature type="transmembrane region" description="Helical" evidence="7">
    <location>
        <begin position="111"/>
        <end position="135"/>
    </location>
</feature>
<evidence type="ECO:0000259" key="8">
    <source>
        <dbReference type="PROSITE" id="PS50928"/>
    </source>
</evidence>
<dbReference type="AlphaFoldDB" id="A0A4U2Y7M0"/>
<dbReference type="InterPro" id="IPR000515">
    <property type="entry name" value="MetI-like"/>
</dbReference>
<dbReference type="Proteomes" id="UP000307841">
    <property type="component" value="Unassembled WGS sequence"/>
</dbReference>
<dbReference type="EMBL" id="SZNK01000001">
    <property type="protein sequence ID" value="TKI56559.1"/>
    <property type="molecule type" value="Genomic_DNA"/>
</dbReference>
<keyword evidence="10" id="KW-1185">Reference proteome</keyword>
<dbReference type="Pfam" id="PF00528">
    <property type="entry name" value="BPD_transp_1"/>
    <property type="match status" value="1"/>
</dbReference>
<feature type="transmembrane region" description="Helical" evidence="7">
    <location>
        <begin position="220"/>
        <end position="244"/>
    </location>
</feature>
<comment type="subcellular location">
    <subcellularLocation>
        <location evidence="1 7">Cell membrane</location>
        <topology evidence="1 7">Multi-pass membrane protein</topology>
    </subcellularLocation>
</comment>
<reference evidence="9 10" key="1">
    <citation type="submission" date="2019-04" db="EMBL/GenBank/DDBJ databases">
        <title>Whole genome sequencing of Brevibacillus sp. TGS2-1.</title>
        <authorList>
            <person name="Choi A."/>
        </authorList>
    </citation>
    <scope>NUCLEOTIDE SEQUENCE [LARGE SCALE GENOMIC DNA]</scope>
    <source>
        <strain evidence="9 10">TGS2-1</strain>
    </source>
</reference>
<accession>A0A4U2Y7M0</accession>
<feature type="domain" description="ABC transmembrane type-1" evidence="8">
    <location>
        <begin position="74"/>
        <end position="281"/>
    </location>
</feature>
<keyword evidence="4 7" id="KW-0812">Transmembrane</keyword>
<protein>
    <submittedName>
        <fullName evidence="9">ABC transporter permease subunit</fullName>
    </submittedName>
</protein>
<sequence length="287" mass="32017">MTYVKQLIGMFLLVIAVCGGPFMLYTQKEEIVFEPGNIVVHAVYLIQQFAEGSLGTYYSGQTERSIAEDILPFAISSFELLFSSVIVAVLASIIFGLLLQRFRIVRQFQKVLNLLATIPDFILIVVSIVGAVGFYKMTNIRIITLSPVSDSESTWFPITLLSIGPTIFLMKVVSLKYAQIGGEDYIKTALAKGMGIWHVLIHHVYKNIKPFLIADLKKTIAISVANLFIVEYLLNVVGLTRFIFSKDGSYEFNAAVMGLLGIILLSILVYGLIRLILYVIERAVVYK</sequence>
<dbReference type="GO" id="GO:0005886">
    <property type="term" value="C:plasma membrane"/>
    <property type="evidence" value="ECO:0007669"/>
    <property type="project" value="UniProtKB-SubCell"/>
</dbReference>
<evidence type="ECO:0000256" key="4">
    <source>
        <dbReference type="ARBA" id="ARBA00022692"/>
    </source>
</evidence>
<keyword evidence="2 7" id="KW-0813">Transport</keyword>
<feature type="transmembrane region" description="Helical" evidence="7">
    <location>
        <begin position="155"/>
        <end position="173"/>
    </location>
</feature>
<dbReference type="CDD" id="cd06261">
    <property type="entry name" value="TM_PBP2"/>
    <property type="match status" value="1"/>
</dbReference>
<evidence type="ECO:0000256" key="5">
    <source>
        <dbReference type="ARBA" id="ARBA00022989"/>
    </source>
</evidence>
<evidence type="ECO:0000313" key="10">
    <source>
        <dbReference type="Proteomes" id="UP000307841"/>
    </source>
</evidence>
<dbReference type="GO" id="GO:0055085">
    <property type="term" value="P:transmembrane transport"/>
    <property type="evidence" value="ECO:0007669"/>
    <property type="project" value="InterPro"/>
</dbReference>
<keyword evidence="5 7" id="KW-1133">Transmembrane helix</keyword>